<feature type="chain" id="PRO_5012233604" description="Lipoprotein" evidence="1">
    <location>
        <begin position="22"/>
        <end position="221"/>
    </location>
</feature>
<proteinExistence type="predicted"/>
<gene>
    <name evidence="2" type="ORF">SAMN02745674_01398</name>
</gene>
<reference evidence="2 3" key="1">
    <citation type="submission" date="2017-02" db="EMBL/GenBank/DDBJ databases">
        <authorList>
            <person name="Peterson S.W."/>
        </authorList>
    </citation>
    <scope>NUCLEOTIDE SEQUENCE [LARGE SCALE GENOMIC DNA]</scope>
    <source>
        <strain evidence="2 3">DSM 21749</strain>
    </source>
</reference>
<keyword evidence="3" id="KW-1185">Reference proteome</keyword>
<dbReference type="OrthoDB" id="6258586at2"/>
<sequence>MRRVPDWLACALVVVALPLSAADWPDVPLPEDADAIDVAENMLFNGLPMSTSKFRTRARVDEVKQFYRKRWAGEVVENELGTATVLGHFDGRHYITVQIESMGGGTEATVGIMDARATKPDHPPGTWLARPANTEVLSDIQYLDLSGKPRTLALRNTLSPSQNYLFYRSRLAADEWKPQGPGCSVMASSCLVEFSRGGQQLSLAIQRDGDATVVVANQSGQ</sequence>
<accession>A0A1T4PZK8</accession>
<evidence type="ECO:0000256" key="1">
    <source>
        <dbReference type="SAM" id="SignalP"/>
    </source>
</evidence>
<dbReference type="EMBL" id="FUXP01000004">
    <property type="protein sequence ID" value="SJZ96711.1"/>
    <property type="molecule type" value="Genomic_DNA"/>
</dbReference>
<dbReference type="RefSeq" id="WP_143814197.1">
    <property type="nucleotide sequence ID" value="NZ_FUXP01000004.1"/>
</dbReference>
<dbReference type="STRING" id="1122188.SAMN02745674_01398"/>
<evidence type="ECO:0000313" key="2">
    <source>
        <dbReference type="EMBL" id="SJZ96711.1"/>
    </source>
</evidence>
<keyword evidence="1" id="KW-0732">Signal</keyword>
<evidence type="ECO:0000313" key="3">
    <source>
        <dbReference type="Proteomes" id="UP000190061"/>
    </source>
</evidence>
<dbReference type="Proteomes" id="UP000190061">
    <property type="component" value="Unassembled WGS sequence"/>
</dbReference>
<name>A0A1T4PZK8_9GAMM</name>
<protein>
    <recommendedName>
        <fullName evidence="4">Lipoprotein</fullName>
    </recommendedName>
</protein>
<organism evidence="2 3">
    <name type="scientific">Lysobacter spongiicola DSM 21749</name>
    <dbReference type="NCBI Taxonomy" id="1122188"/>
    <lineage>
        <taxon>Bacteria</taxon>
        <taxon>Pseudomonadati</taxon>
        <taxon>Pseudomonadota</taxon>
        <taxon>Gammaproteobacteria</taxon>
        <taxon>Lysobacterales</taxon>
        <taxon>Lysobacteraceae</taxon>
        <taxon>Novilysobacter</taxon>
    </lineage>
</organism>
<evidence type="ECO:0008006" key="4">
    <source>
        <dbReference type="Google" id="ProtNLM"/>
    </source>
</evidence>
<feature type="signal peptide" evidence="1">
    <location>
        <begin position="1"/>
        <end position="21"/>
    </location>
</feature>
<dbReference type="AlphaFoldDB" id="A0A1T4PZK8"/>